<evidence type="ECO:0000313" key="6">
    <source>
        <dbReference type="Proteomes" id="UP001156836"/>
    </source>
</evidence>
<dbReference type="EMBL" id="BSOZ01000093">
    <property type="protein sequence ID" value="GLS06112.1"/>
    <property type="molecule type" value="Genomic_DNA"/>
</dbReference>
<dbReference type="InterPro" id="IPR032710">
    <property type="entry name" value="NTF2-like_dom_sf"/>
</dbReference>
<gene>
    <name evidence="5" type="ORF">GCM10007860_32780</name>
</gene>
<feature type="chain" id="PRO_5047440938" evidence="3">
    <location>
        <begin position="20"/>
        <end position="304"/>
    </location>
</feature>
<keyword evidence="2" id="KW-0472">Membrane</keyword>
<evidence type="ECO:0000256" key="1">
    <source>
        <dbReference type="SAM" id="MobiDB-lite"/>
    </source>
</evidence>
<feature type="region of interest" description="Disordered" evidence="1">
    <location>
        <begin position="132"/>
        <end position="157"/>
    </location>
</feature>
<proteinExistence type="predicted"/>
<evidence type="ECO:0000259" key="4">
    <source>
        <dbReference type="SMART" id="SM00978"/>
    </source>
</evidence>
<feature type="compositionally biased region" description="Low complexity" evidence="1">
    <location>
        <begin position="53"/>
        <end position="65"/>
    </location>
</feature>
<dbReference type="InterPro" id="IPR007379">
    <property type="entry name" value="Tim44-like_dom"/>
</dbReference>
<organism evidence="5 6">
    <name type="scientific">Chitiniphilus shinanonensis</name>
    <dbReference type="NCBI Taxonomy" id="553088"/>
    <lineage>
        <taxon>Bacteria</taxon>
        <taxon>Pseudomonadati</taxon>
        <taxon>Pseudomonadota</taxon>
        <taxon>Betaproteobacteria</taxon>
        <taxon>Neisseriales</taxon>
        <taxon>Chitinibacteraceae</taxon>
        <taxon>Chitiniphilus</taxon>
    </lineage>
</organism>
<feature type="signal peptide" evidence="3">
    <location>
        <begin position="1"/>
        <end position="19"/>
    </location>
</feature>
<dbReference type="SUPFAM" id="SSF54427">
    <property type="entry name" value="NTF2-like"/>
    <property type="match status" value="1"/>
</dbReference>
<evidence type="ECO:0000313" key="5">
    <source>
        <dbReference type="EMBL" id="GLS06112.1"/>
    </source>
</evidence>
<evidence type="ECO:0000256" key="3">
    <source>
        <dbReference type="SAM" id="SignalP"/>
    </source>
</evidence>
<dbReference type="Pfam" id="PF04280">
    <property type="entry name" value="Tim44"/>
    <property type="match status" value="1"/>
</dbReference>
<feature type="compositionally biased region" description="Polar residues" evidence="1">
    <location>
        <begin position="132"/>
        <end position="142"/>
    </location>
</feature>
<keyword evidence="3" id="KW-0732">Signal</keyword>
<keyword evidence="2" id="KW-1133">Transmembrane helix</keyword>
<comment type="caution">
    <text evidence="5">The sequence shown here is derived from an EMBL/GenBank/DDBJ whole genome shotgun (WGS) entry which is preliminary data.</text>
</comment>
<dbReference type="RefSeq" id="WP_026263154.1">
    <property type="nucleotide sequence ID" value="NZ_BAABUF010000050.1"/>
</dbReference>
<dbReference type="PANTHER" id="PTHR41542">
    <property type="entry name" value="BLL5807 PROTEIN"/>
    <property type="match status" value="1"/>
</dbReference>
<feature type="transmembrane region" description="Helical" evidence="2">
    <location>
        <begin position="69"/>
        <end position="86"/>
    </location>
</feature>
<feature type="region of interest" description="Disordered" evidence="1">
    <location>
        <begin position="29"/>
        <end position="67"/>
    </location>
</feature>
<evidence type="ECO:0000256" key="2">
    <source>
        <dbReference type="SAM" id="Phobius"/>
    </source>
</evidence>
<feature type="domain" description="Tim44-like" evidence="4">
    <location>
        <begin position="171"/>
        <end position="302"/>
    </location>
</feature>
<dbReference type="Gene3D" id="3.10.450.240">
    <property type="match status" value="1"/>
</dbReference>
<accession>A0ABQ6C0T3</accession>
<dbReference type="PANTHER" id="PTHR41542:SF1">
    <property type="entry name" value="BLL5807 PROTEIN"/>
    <property type="match status" value="1"/>
</dbReference>
<dbReference type="SMART" id="SM00978">
    <property type="entry name" value="Tim44"/>
    <property type="match status" value="1"/>
</dbReference>
<reference evidence="6" key="1">
    <citation type="journal article" date="2019" name="Int. J. Syst. Evol. Microbiol.">
        <title>The Global Catalogue of Microorganisms (GCM) 10K type strain sequencing project: providing services to taxonomists for standard genome sequencing and annotation.</title>
        <authorList>
            <consortium name="The Broad Institute Genomics Platform"/>
            <consortium name="The Broad Institute Genome Sequencing Center for Infectious Disease"/>
            <person name="Wu L."/>
            <person name="Ma J."/>
        </authorList>
    </citation>
    <scope>NUCLEOTIDE SEQUENCE [LARGE SCALE GENOMIC DNA]</scope>
    <source>
        <strain evidence="6">NBRC 104970</strain>
    </source>
</reference>
<protein>
    <submittedName>
        <fullName evidence="5">Membrane protein</fullName>
    </submittedName>
</protein>
<dbReference type="Proteomes" id="UP001156836">
    <property type="component" value="Unassembled WGS sequence"/>
</dbReference>
<keyword evidence="6" id="KW-1185">Reference proteome</keyword>
<sequence length="304" mass="32456">MKRLLVAVFAVFIGLGAFADHAEAKRFGGGKSSGMQRSYSRDAAPQRSVDQTPARQQPAPGAAPRKNSWMGPLAGLAAGLGLAALFSHLGMGEGMANFVMLALLALVAVVVVRWLMNRAKPRAPANPMQTAYANAGQSQQPASFEPAPRAGEPVMRGAASDPVWQPAAQPASAQFGAPASLPPGFDAEGFAREAKRNFIRLQAAYDAADLDDLREFTSPEMFAEVKLQLAERGSAPQTTDVVEVNANVLACVQEGNRYIASVRFTGLIREEKDAPATSFDETWHLSKPTDDRHGWVVAGIQQND</sequence>
<name>A0ABQ6C0T3_9NEIS</name>
<keyword evidence="2" id="KW-0812">Transmembrane</keyword>
<feature type="transmembrane region" description="Helical" evidence="2">
    <location>
        <begin position="98"/>
        <end position="116"/>
    </location>
</feature>